<evidence type="ECO:0000313" key="1">
    <source>
        <dbReference type="EMBL" id="KAJ9124415.1"/>
    </source>
</evidence>
<proteinExistence type="predicted"/>
<protein>
    <submittedName>
        <fullName evidence="1">Uncharacterized protein</fullName>
    </submittedName>
</protein>
<dbReference type="Proteomes" id="UP001234202">
    <property type="component" value="Unassembled WGS sequence"/>
</dbReference>
<keyword evidence="2" id="KW-1185">Reference proteome</keyword>
<comment type="caution">
    <text evidence="1">The sequence shown here is derived from an EMBL/GenBank/DDBJ whole genome shotgun (WGS) entry which is preliminary data.</text>
</comment>
<accession>A0ACC2XLC8</accession>
<sequence length="1768" mass="197379">MPISQVFLTGDAKASSSSPSLPETESISGIHQFLIVFPACIAILSLLIYFVQQIRHARQEQKQGNIRLPIDGEESANGNGNGRIRLEDETAETEETIQDVWDIRDEELEIDGYPVEEDAFWKKMQFTKLVFISFLLIPTLTNLFTLGYYLSIRSELNLSEAAARKTLQTVLLLAPIYVYALTLSVPYLSQKNVPQHWNTTIHLCTILFVTWFSQFMDVILPAEDDLFSTIGQNNGRAISKEHRTLRILQAVQPLLILPATILSFFIPRGPALHFPAEKVFTPKTLITLKERHAEQLSADPSTPRVPDVLNPKIPNVTSEVQSGVWGALLFSYASPVIWKGYTSLSMDLWDLPLPKANMRSLNLFRKFKKEYGATQKQRHGRQHRKRWIDRLPAGWSLLIKVFKVNKTLFFVQSMLAVATAALYYAPSWFLKELVEYLEDHPDRSDIRWGWVWSFALFASNAIMYIAVGVMWSISSTHLQSSIKLQIITLLFSKTLVKKDLASGPTGAVRTDDQDLRPATHGVDASGVENEGQDREGAVEAKKAENKESEEEDVSSKAQVMTLFQIDCERIAEFSFHSFSLLDCPFEILVGGLFLYRLVGISALYGLLASLITVPLNHFASKVVVTTQDNLMKSRDERTALMNEVLGAIRMLKFMAWERKFESRVTEIRNKELKWLKRNYMIEVLFTFIWAVTPVFCIITTFLHYTLVAKQPLTPAIAFPTVSVLNELRFSLATIPETLLNVVQGFVSLRRIEKFMSQAEVTHQEYDTEEISIRSATITWPRDVAPVSTEPLSAPPSMPSTPKVSFSLSDVNLEFPKDGLSLVCGRLGSGKTLLLLGLLGEADVIAGQVICPRSGPGAIEDYGRKVVPRDWIVPSRTAYCPQQAWLQNDTIRGNILFGAPEDKDRYQAVIEACSLTSDLAILEDGSDTEIGEKGVNLSGGQRSRVSLARAGKCRNRFRGRPGCKILTATTVYSRASTLILDDILSAVDAHTAASIMQNCFQGPLMQNRTVILVSHHIQLVSPAATYIVALEKGDVTYAGDRAGFIAGGFMEDLDKENETEQPAPSALDQQDLMDGKAKNKHLILSAEASEPASETTSIAESDTVVDGEEKEAVTEPERRAPRKLVEEERRATGRITWKIWKAYLRSQGSWLYWIAFVMAVLIGASPPVWENGWLSRWSSSYSKPSDNHSATYYVVGYAILTFVGVLASTLRYAVLYYGSIRASTKIHKRMLERILFATIRFHDTSVRGRTLNRFGKDMEGLDSSTADNFGKTVFYALNIVVTFSSIAYVGGRYFVAFTMVLFIIYFQAGKIFSAASRDMRRLDSVTKSPLYAIFSEAISGEALASIRRVLHAHHLVSVFTGVQVLRAYGASVNMFRLMMKIADSNVSSFIWYWTLNRWISARFNLLSSAVVGVTGVVCLLSGASAASTGFALSFAGTVSGDLLFVVRRFVSLEQSMVAMERIVEYSELPLEAPEFVEPRPPASWPSEGAIDVSNLVIRYSPELPNVLHGISFHVEPRQKVGIVGATGCGKSTLALSLFRFVEPTEGSIQIDGLDITKVGLTDLRQRVTIIPQDPTILSGTLRSTLDVFDEYSDDEIYEALRRVHLLSKDEQQANGGNVHAIDEEEGRNRNMFKDLDNAVSEGGDNYSQGEKQLICMARAILKRNKILVMDEATASIDYETDELIGKTIREEFSESTILTIAHRLATIIDYDKVLVMDKGHIAEYDTPSTLLKDHHSKFYALCRATGNAEFKNLRKMAAEAEARRNKKST</sequence>
<reference evidence="1" key="1">
    <citation type="submission" date="2023-04" db="EMBL/GenBank/DDBJ databases">
        <title>Draft Genome sequencing of Naganishia species isolated from polar environments using Oxford Nanopore Technology.</title>
        <authorList>
            <person name="Leo P."/>
            <person name="Venkateswaran K."/>
        </authorList>
    </citation>
    <scope>NUCLEOTIDE SEQUENCE</scope>
    <source>
        <strain evidence="1">DBVPG 5303</strain>
    </source>
</reference>
<gene>
    <name evidence="1" type="ORF">QFC24_003202</name>
</gene>
<dbReference type="EMBL" id="JASBWV010000010">
    <property type="protein sequence ID" value="KAJ9124415.1"/>
    <property type="molecule type" value="Genomic_DNA"/>
</dbReference>
<name>A0ACC2XLC8_9TREE</name>
<organism evidence="1 2">
    <name type="scientific">Naganishia onofrii</name>
    <dbReference type="NCBI Taxonomy" id="1851511"/>
    <lineage>
        <taxon>Eukaryota</taxon>
        <taxon>Fungi</taxon>
        <taxon>Dikarya</taxon>
        <taxon>Basidiomycota</taxon>
        <taxon>Agaricomycotina</taxon>
        <taxon>Tremellomycetes</taxon>
        <taxon>Filobasidiales</taxon>
        <taxon>Filobasidiaceae</taxon>
        <taxon>Naganishia</taxon>
    </lineage>
</organism>
<evidence type="ECO:0000313" key="2">
    <source>
        <dbReference type="Proteomes" id="UP001234202"/>
    </source>
</evidence>